<evidence type="ECO:0000256" key="5">
    <source>
        <dbReference type="SAM" id="Phobius"/>
    </source>
</evidence>
<feature type="transmembrane region" description="Helical" evidence="5">
    <location>
        <begin position="160"/>
        <end position="178"/>
    </location>
</feature>
<keyword evidence="4 5" id="KW-0472">Membrane</keyword>
<feature type="transmembrane region" description="Helical" evidence="5">
    <location>
        <begin position="232"/>
        <end position="252"/>
    </location>
</feature>
<dbReference type="Proteomes" id="UP001058364">
    <property type="component" value="Chromosome"/>
</dbReference>
<evidence type="ECO:0000313" key="7">
    <source>
        <dbReference type="Proteomes" id="UP001058364"/>
    </source>
</evidence>
<dbReference type="RefSeq" id="WP_027123217.1">
    <property type="nucleotide sequence ID" value="NZ_CP103423.1"/>
</dbReference>
<reference evidence="6" key="1">
    <citation type="submission" date="2022-08" db="EMBL/GenBank/DDBJ databases">
        <title>Complete genome sequence of Mycoplasma molare type strain H 542.</title>
        <authorList>
            <person name="Spergser J."/>
        </authorList>
    </citation>
    <scope>NUCLEOTIDE SEQUENCE</scope>
    <source>
        <strain evidence="6">H 542</strain>
    </source>
</reference>
<feature type="transmembrane region" description="Helical" evidence="5">
    <location>
        <begin position="92"/>
        <end position="114"/>
    </location>
</feature>
<sequence length="255" mass="29282">MIIKQREINYHLSDVQIKLKNKMLFYSLLWLSFGLGLIFLLTFAVLKVEPITKLYIRLLSFNGVFWVWNALALLINFMLIRYISYNSENKNIGLLILAFVAVVITQSTWIPLIILQTISYNKIDGLANISLALLIPVISIMIFGTLGYLRIIDFSKLMPFALVGIITSLILSIVLWFITQDWIITLIAIIGIAVSLILIGWNFNLIQIESSRIVSTNWDEDQIKEIMLKRSAIFGLNLLLSFIRIFIDVILLSRR</sequence>
<evidence type="ECO:0000313" key="6">
    <source>
        <dbReference type="EMBL" id="UWD34439.1"/>
    </source>
</evidence>
<protein>
    <submittedName>
        <fullName evidence="6">Bax inhibitor-1 family protein</fullName>
    </submittedName>
</protein>
<feature type="transmembrane region" description="Helical" evidence="5">
    <location>
        <begin position="126"/>
        <end position="148"/>
    </location>
</feature>
<evidence type="ECO:0000256" key="3">
    <source>
        <dbReference type="ARBA" id="ARBA00022989"/>
    </source>
</evidence>
<name>A0ABY5TVT0_9BACT</name>
<dbReference type="NCBIfam" id="NF045951">
    <property type="entry name" value="MAG0110_fam"/>
    <property type="match status" value="1"/>
</dbReference>
<keyword evidence="2 5" id="KW-0812">Transmembrane</keyword>
<organism evidence="6 7">
    <name type="scientific">Mesomycoplasma molare</name>
    <dbReference type="NCBI Taxonomy" id="171288"/>
    <lineage>
        <taxon>Bacteria</taxon>
        <taxon>Bacillati</taxon>
        <taxon>Mycoplasmatota</taxon>
        <taxon>Mycoplasmoidales</taxon>
        <taxon>Metamycoplasmataceae</taxon>
        <taxon>Mesomycoplasma</taxon>
    </lineage>
</organism>
<feature type="transmembrane region" description="Helical" evidence="5">
    <location>
        <begin position="23"/>
        <end position="46"/>
    </location>
</feature>
<keyword evidence="7" id="KW-1185">Reference proteome</keyword>
<evidence type="ECO:0000256" key="2">
    <source>
        <dbReference type="ARBA" id="ARBA00022692"/>
    </source>
</evidence>
<keyword evidence="3 5" id="KW-1133">Transmembrane helix</keyword>
<feature type="transmembrane region" description="Helical" evidence="5">
    <location>
        <begin position="184"/>
        <end position="203"/>
    </location>
</feature>
<comment type="subcellular location">
    <subcellularLocation>
        <location evidence="1">Membrane</location>
        <topology evidence="1">Multi-pass membrane protein</topology>
    </subcellularLocation>
</comment>
<feature type="transmembrane region" description="Helical" evidence="5">
    <location>
        <begin position="58"/>
        <end position="80"/>
    </location>
</feature>
<evidence type="ECO:0000256" key="1">
    <source>
        <dbReference type="ARBA" id="ARBA00004141"/>
    </source>
</evidence>
<dbReference type="Pfam" id="PF01027">
    <property type="entry name" value="Bax1-I"/>
    <property type="match status" value="1"/>
</dbReference>
<accession>A0ABY5TVT0</accession>
<proteinExistence type="predicted"/>
<dbReference type="InterPro" id="IPR006214">
    <property type="entry name" value="Bax_inhibitor_1-related"/>
</dbReference>
<gene>
    <name evidence="6" type="ORF">NX772_01250</name>
</gene>
<evidence type="ECO:0000256" key="4">
    <source>
        <dbReference type="ARBA" id="ARBA00023136"/>
    </source>
</evidence>
<dbReference type="EMBL" id="CP103423">
    <property type="protein sequence ID" value="UWD34439.1"/>
    <property type="molecule type" value="Genomic_DNA"/>
</dbReference>